<evidence type="ECO:0000256" key="4">
    <source>
        <dbReference type="ARBA" id="ARBA00022801"/>
    </source>
</evidence>
<dbReference type="Gene3D" id="3.90.320.10">
    <property type="match status" value="1"/>
</dbReference>
<dbReference type="SUPFAM" id="SSF52540">
    <property type="entry name" value="P-loop containing nucleoside triphosphate hydrolases"/>
    <property type="match status" value="1"/>
</dbReference>
<dbReference type="FunFam" id="3.40.50.300:FF:001236">
    <property type="entry name" value="ATP-dependent helicase/nuclease subunit A"/>
    <property type="match status" value="1"/>
</dbReference>
<dbReference type="SUPFAM" id="SSF52980">
    <property type="entry name" value="Restriction endonuclease-like"/>
    <property type="match status" value="1"/>
</dbReference>
<evidence type="ECO:0000256" key="11">
    <source>
        <dbReference type="ARBA" id="ARBA00034617"/>
    </source>
</evidence>
<feature type="domain" description="UvrD-like helicase C-terminal" evidence="17">
    <location>
        <begin position="493"/>
        <end position="778"/>
    </location>
</feature>
<evidence type="ECO:0000256" key="6">
    <source>
        <dbReference type="ARBA" id="ARBA00022839"/>
    </source>
</evidence>
<keyword evidence="2 13" id="KW-0547">Nucleotide-binding</keyword>
<dbReference type="HAMAP" id="MF_01451">
    <property type="entry name" value="AddA"/>
    <property type="match status" value="1"/>
</dbReference>
<comment type="similarity">
    <text evidence="13">Belongs to the helicase family. AddA subfamily.</text>
</comment>
<evidence type="ECO:0000259" key="17">
    <source>
        <dbReference type="PROSITE" id="PS51217"/>
    </source>
</evidence>
<dbReference type="AlphaFoldDB" id="A0A4V2T4V2"/>
<evidence type="ECO:0000313" key="19">
    <source>
        <dbReference type="Proteomes" id="UP000295504"/>
    </source>
</evidence>
<evidence type="ECO:0000256" key="15">
    <source>
        <dbReference type="SAM" id="Coils"/>
    </source>
</evidence>
<dbReference type="GO" id="GO:0005829">
    <property type="term" value="C:cytosol"/>
    <property type="evidence" value="ECO:0007669"/>
    <property type="project" value="TreeGrafter"/>
</dbReference>
<comment type="function">
    <text evidence="13">The heterodimer acts as both an ATP-dependent DNA helicase and an ATP-dependent, dual-direction single-stranded exonuclease. Recognizes the chi site generating a DNA molecule suitable for the initiation of homologous recombination. The AddA nuclease domain is required for chi fragment generation; this subunit has the helicase and 3' -&gt; 5' nuclease activities.</text>
</comment>
<feature type="coiled-coil region" evidence="15">
    <location>
        <begin position="931"/>
        <end position="958"/>
    </location>
</feature>
<keyword evidence="15" id="KW-0175">Coiled coil</keyword>
<comment type="catalytic activity">
    <reaction evidence="11 13">
        <text>Couples ATP hydrolysis with the unwinding of duplex DNA by translocating in the 3'-5' direction.</text>
        <dbReference type="EC" id="5.6.2.4"/>
    </reaction>
</comment>
<evidence type="ECO:0000313" key="18">
    <source>
        <dbReference type="EMBL" id="TCQ06644.1"/>
    </source>
</evidence>
<evidence type="ECO:0000256" key="1">
    <source>
        <dbReference type="ARBA" id="ARBA00022722"/>
    </source>
</evidence>
<dbReference type="Pfam" id="PF00580">
    <property type="entry name" value="UvrD-helicase"/>
    <property type="match status" value="1"/>
</dbReference>
<dbReference type="InterPro" id="IPR000212">
    <property type="entry name" value="DNA_helicase_UvrD/REP"/>
</dbReference>
<dbReference type="NCBIfam" id="TIGR02785">
    <property type="entry name" value="addA_Gpos"/>
    <property type="match status" value="1"/>
</dbReference>
<dbReference type="GO" id="GO:0016887">
    <property type="term" value="F:ATP hydrolysis activity"/>
    <property type="evidence" value="ECO:0007669"/>
    <property type="project" value="RHEA"/>
</dbReference>
<evidence type="ECO:0000256" key="10">
    <source>
        <dbReference type="ARBA" id="ARBA00023235"/>
    </source>
</evidence>
<comment type="subunit">
    <text evidence="13">Heterodimer of AddA and AddB/RexB.</text>
</comment>
<reference evidence="18 19" key="1">
    <citation type="submission" date="2019-03" db="EMBL/GenBank/DDBJ databases">
        <title>Genomic Encyclopedia of Type Strains, Phase IV (KMG-IV): sequencing the most valuable type-strain genomes for metagenomic binning, comparative biology and taxonomic classification.</title>
        <authorList>
            <person name="Goeker M."/>
        </authorList>
    </citation>
    <scope>NUCLEOTIDE SEQUENCE [LARGE SCALE GENOMIC DNA]</scope>
    <source>
        <strain evidence="18 19">DSM 100013</strain>
    </source>
</reference>
<evidence type="ECO:0000256" key="8">
    <source>
        <dbReference type="ARBA" id="ARBA00023125"/>
    </source>
</evidence>
<proteinExistence type="inferred from homology"/>
<dbReference type="Proteomes" id="UP000295504">
    <property type="component" value="Unassembled WGS sequence"/>
</dbReference>
<feature type="binding site" evidence="14">
    <location>
        <begin position="23"/>
        <end position="30"/>
    </location>
    <ligand>
        <name>ATP</name>
        <dbReference type="ChEBI" id="CHEBI:30616"/>
    </ligand>
</feature>
<evidence type="ECO:0000256" key="13">
    <source>
        <dbReference type="HAMAP-Rule" id="MF_01451"/>
    </source>
</evidence>
<keyword evidence="6 13" id="KW-0269">Exonuclease</keyword>
<dbReference type="GO" id="GO:0043138">
    <property type="term" value="F:3'-5' DNA helicase activity"/>
    <property type="evidence" value="ECO:0007669"/>
    <property type="project" value="UniProtKB-UniRule"/>
</dbReference>
<keyword evidence="3 13" id="KW-0227">DNA damage</keyword>
<dbReference type="GO" id="GO:0005524">
    <property type="term" value="F:ATP binding"/>
    <property type="evidence" value="ECO:0007669"/>
    <property type="project" value="UniProtKB-UniRule"/>
</dbReference>
<keyword evidence="9 13" id="KW-0234">DNA repair</keyword>
<dbReference type="InterPro" id="IPR027417">
    <property type="entry name" value="P-loop_NTPase"/>
</dbReference>
<comment type="caution">
    <text evidence="18">The sequence shown here is derived from an EMBL/GenBank/DDBJ whole genome shotgun (WGS) entry which is preliminary data.</text>
</comment>
<dbReference type="InterPro" id="IPR014152">
    <property type="entry name" value="AddA"/>
</dbReference>
<evidence type="ECO:0000256" key="5">
    <source>
        <dbReference type="ARBA" id="ARBA00022806"/>
    </source>
</evidence>
<comment type="catalytic activity">
    <reaction evidence="12 13">
        <text>ATP + H2O = ADP + phosphate + H(+)</text>
        <dbReference type="Rhea" id="RHEA:13065"/>
        <dbReference type="ChEBI" id="CHEBI:15377"/>
        <dbReference type="ChEBI" id="CHEBI:15378"/>
        <dbReference type="ChEBI" id="CHEBI:30616"/>
        <dbReference type="ChEBI" id="CHEBI:43474"/>
        <dbReference type="ChEBI" id="CHEBI:456216"/>
        <dbReference type="EC" id="5.6.2.4"/>
    </reaction>
</comment>
<keyword evidence="5 13" id="KW-0347">Helicase</keyword>
<keyword evidence="8 13" id="KW-0238">DNA-binding</keyword>
<dbReference type="RefSeq" id="WP_132847527.1">
    <property type="nucleotide sequence ID" value="NZ_CP058648.1"/>
</dbReference>
<evidence type="ECO:0000256" key="2">
    <source>
        <dbReference type="ARBA" id="ARBA00022741"/>
    </source>
</evidence>
<keyword evidence="7 13" id="KW-0067">ATP-binding</keyword>
<dbReference type="PANTHER" id="PTHR11070:SF48">
    <property type="entry name" value="ATP-DEPENDENT HELICASE_NUCLEASE SUBUNIT A"/>
    <property type="match status" value="1"/>
</dbReference>
<evidence type="ECO:0000256" key="3">
    <source>
        <dbReference type="ARBA" id="ARBA00022763"/>
    </source>
</evidence>
<sequence>MSNWTKDQQSAIEDRGSNLLIAAAAGSGKTAVLVERIIRLITEDKIDIDSLLIVTFTNAAAGEMRERIANAIIKELDKKNENEDHLRKQITLLNRASITTIHSFCIEVVKKHFHLIDIDPSFRIGDVTETNILKQESMEEIFEEEYKEGNQAFFDLVESYGSNRDDIQLQELIEKIYTFIQSQPKPMQWLIEKMEVFNVDNNSFGNGAWIDALKSSLEIQFFGAKDLLMEAKRICLKPNGPEGYLNAINSDIEIIHSLLSSLSKDLSHIYSELNNIEFTRLGRLAKDVDSNLKDQAKDLRDKSKDIIKSITESIFARSPEEHLEDLKNSYPLMNYLCSLINNFINLYSEKKLEKGIVDFNDLEHYALRILENENVAQNYRDKFTHIFIDEYQDSNIVQETLINYIRRENNLFMVGDVKQSIYRFRLADPSLFIQKYESFSSLKGEINRRIDLSKNFRSREEIINGANYIFKNIMSKQLGEIDYNEDAYLYVGGQFEPSTDTAIELNIVEKNSNNTNDEIGEELEELNDIEVEAALVAKRIKNILSSEIYDHKQQKHRNIEFRDIVILMRTTQNWAHIFLETLLKENIPTYADIGTGYFESVEISIFINLLKIIDNRRQDIPLLSVMRSPIGGFTVEELVEIRLIDKRLSYIDGIYKYIEYNQENRNLKEKLLSFIEKLNSWAEMARYMKISELIWVLFSETNYYNYVAAMPGGFQRQANLRVLLDRATQFEQTSIRGLFNFIKFIEKLKMSKGDMGDAKILGENDNVVRIMSIHKSKGLEFPVVILAGTGKNFNLRDTNANVLLHKDLGIGPKYVDLNLRVYRDTIIKLSMKDKLKIESLSEEMRILYVALTRPVDKLIIFGSVKNLGKQVDKWCKPINNYLITSAKSYIDWFGMVLTKHPKLDNLRSIAESHFDSYEIIDDASEWVCNVFKRSDIALNRLEERIKEQKLKEQLYNSINSEDTVHKQIVEDRLNWNYLYNESTKIPSKLSVSEIKNSSIKDVDSMGYSIPPLIIKPKFLLGKKEYTKAEKGTILHFVMQHINMEEIRNGQTIEHQIQLMINKEIITEEEIMEIDINKITLFFNSYLGKRMLNSNKIYREVSFNMKRSAQEVIEGLKNCNENLLIQGTIDCYFEENNDLILVDYKSDEITEVNNVDAVIKRYEIQLQLYKEALERIINRKVKESYIYLFDINKEVLIKNS</sequence>
<dbReference type="OrthoDB" id="9810135at2"/>
<dbReference type="InterPro" id="IPR014017">
    <property type="entry name" value="DNA_helicase_UvrD-like_C"/>
</dbReference>
<protein>
    <recommendedName>
        <fullName evidence="13">ATP-dependent helicase/nuclease subunit A</fullName>
        <ecNumber evidence="13">3.1.-.-</ecNumber>
        <ecNumber evidence="13">5.6.2.4</ecNumber>
    </recommendedName>
    <alternativeName>
        <fullName evidence="13">ATP-dependent helicase/nuclease AddA</fullName>
    </alternativeName>
    <alternativeName>
        <fullName evidence="13">DNA 3'-5' helicase AddA</fullName>
    </alternativeName>
</protein>
<dbReference type="GO" id="GO:0008408">
    <property type="term" value="F:3'-5' exonuclease activity"/>
    <property type="evidence" value="ECO:0007669"/>
    <property type="project" value="UniProtKB-UniRule"/>
</dbReference>
<evidence type="ECO:0000259" key="16">
    <source>
        <dbReference type="PROSITE" id="PS51198"/>
    </source>
</evidence>
<dbReference type="InterPro" id="IPR011604">
    <property type="entry name" value="PDDEXK-like_dom_sf"/>
</dbReference>
<dbReference type="Gene3D" id="3.40.50.300">
    <property type="entry name" value="P-loop containing nucleotide triphosphate hydrolases"/>
    <property type="match status" value="4"/>
</dbReference>
<evidence type="ECO:0000256" key="9">
    <source>
        <dbReference type="ARBA" id="ARBA00023204"/>
    </source>
</evidence>
<keyword evidence="4 13" id="KW-0378">Hydrolase</keyword>
<feature type="domain" description="UvrD-like helicase ATP-binding" evidence="16">
    <location>
        <begin position="2"/>
        <end position="459"/>
    </location>
</feature>
<dbReference type="InterPro" id="IPR011335">
    <property type="entry name" value="Restrct_endonuc-II-like"/>
</dbReference>
<evidence type="ECO:0000256" key="7">
    <source>
        <dbReference type="ARBA" id="ARBA00022840"/>
    </source>
</evidence>
<keyword evidence="10 13" id="KW-0413">Isomerase</keyword>
<name>A0A4V2T4V2_9FIRM</name>
<keyword evidence="1 13" id="KW-0540">Nuclease</keyword>
<dbReference type="GO" id="GO:0003690">
    <property type="term" value="F:double-stranded DNA binding"/>
    <property type="evidence" value="ECO:0007669"/>
    <property type="project" value="UniProtKB-UniRule"/>
</dbReference>
<accession>A0A4V2T4V2</accession>
<dbReference type="EC" id="3.1.-.-" evidence="13"/>
<comment type="cofactor">
    <cofactor evidence="13">
        <name>Mg(2+)</name>
        <dbReference type="ChEBI" id="CHEBI:18420"/>
    </cofactor>
</comment>
<dbReference type="GO" id="GO:0000724">
    <property type="term" value="P:double-strand break repair via homologous recombination"/>
    <property type="evidence" value="ECO:0007669"/>
    <property type="project" value="UniProtKB-UniRule"/>
</dbReference>
<dbReference type="Pfam" id="PF13361">
    <property type="entry name" value="UvrD_C"/>
    <property type="match status" value="1"/>
</dbReference>
<evidence type="ECO:0000256" key="14">
    <source>
        <dbReference type="PROSITE-ProRule" id="PRU00560"/>
    </source>
</evidence>
<dbReference type="GO" id="GO:0033202">
    <property type="term" value="C:DNA helicase complex"/>
    <property type="evidence" value="ECO:0007669"/>
    <property type="project" value="TreeGrafter"/>
</dbReference>
<keyword evidence="19" id="KW-1185">Reference proteome</keyword>
<dbReference type="EC" id="5.6.2.4" evidence="13"/>
<gene>
    <name evidence="13" type="primary">addA</name>
    <name evidence="18" type="ORF">EDD79_100369</name>
</gene>
<dbReference type="PROSITE" id="PS51217">
    <property type="entry name" value="UVRD_HELICASE_CTER"/>
    <property type="match status" value="1"/>
</dbReference>
<dbReference type="EMBL" id="SLYC01000003">
    <property type="protein sequence ID" value="TCQ06644.1"/>
    <property type="molecule type" value="Genomic_DNA"/>
</dbReference>
<dbReference type="PROSITE" id="PS51198">
    <property type="entry name" value="UVRD_HELICASE_ATP_BIND"/>
    <property type="match status" value="1"/>
</dbReference>
<dbReference type="CDD" id="cd17932">
    <property type="entry name" value="DEXQc_UvrD"/>
    <property type="match status" value="2"/>
</dbReference>
<dbReference type="InterPro" id="IPR014016">
    <property type="entry name" value="UvrD-like_ATP-bd"/>
</dbReference>
<dbReference type="PANTHER" id="PTHR11070">
    <property type="entry name" value="UVRD / RECB / PCRA DNA HELICASE FAMILY MEMBER"/>
    <property type="match status" value="1"/>
</dbReference>
<feature type="coiled-coil region" evidence="15">
    <location>
        <begin position="69"/>
        <end position="96"/>
    </location>
</feature>
<evidence type="ECO:0000256" key="12">
    <source>
        <dbReference type="ARBA" id="ARBA00048988"/>
    </source>
</evidence>
<organism evidence="18 19">
    <name type="scientific">Serpentinicella alkaliphila</name>
    <dbReference type="NCBI Taxonomy" id="1734049"/>
    <lineage>
        <taxon>Bacteria</taxon>
        <taxon>Bacillati</taxon>
        <taxon>Bacillota</taxon>
        <taxon>Clostridia</taxon>
        <taxon>Peptostreptococcales</taxon>
        <taxon>Natronincolaceae</taxon>
        <taxon>Serpentinicella</taxon>
    </lineage>
</organism>